<dbReference type="Pfam" id="PF04432">
    <property type="entry name" value="FrhB_FdhB_C"/>
    <property type="match status" value="1"/>
</dbReference>
<organism evidence="4 5">
    <name type="scientific">Mesorhizobium vachelliae</name>
    <dbReference type="NCBI Taxonomy" id="3072309"/>
    <lineage>
        <taxon>Bacteria</taxon>
        <taxon>Pseudomonadati</taxon>
        <taxon>Pseudomonadota</taxon>
        <taxon>Alphaproteobacteria</taxon>
        <taxon>Hyphomicrobiales</taxon>
        <taxon>Phyllobacteriaceae</taxon>
        <taxon>Mesorhizobium</taxon>
    </lineage>
</organism>
<dbReference type="EMBL" id="JAVIIQ010000005">
    <property type="protein sequence ID" value="MDX8532439.1"/>
    <property type="molecule type" value="Genomic_DNA"/>
</dbReference>
<evidence type="ECO:0000313" key="5">
    <source>
        <dbReference type="Proteomes" id="UP001285154"/>
    </source>
</evidence>
<gene>
    <name evidence="4" type="ORF">RFM42_15695</name>
</gene>
<dbReference type="Pfam" id="PF04422">
    <property type="entry name" value="FrhB_FdhB_N"/>
    <property type="match status" value="1"/>
</dbReference>
<feature type="domain" description="Coenzyme F420 hydrogenase/dehydrogenase beta subunit C-terminal" evidence="3">
    <location>
        <begin position="192"/>
        <end position="350"/>
    </location>
</feature>
<protein>
    <submittedName>
        <fullName evidence="4">Coenzyme F420 hydrogenase/dehydrogenase, beta subunit C-terminal domain</fullName>
    </submittedName>
</protein>
<dbReference type="InterPro" id="IPR007525">
    <property type="entry name" value="FrhB_FdhB_C"/>
</dbReference>
<comment type="caution">
    <text evidence="4">The sequence shown here is derived from an EMBL/GenBank/DDBJ whole genome shotgun (WGS) entry which is preliminary data.</text>
</comment>
<evidence type="ECO:0000259" key="2">
    <source>
        <dbReference type="Pfam" id="PF04422"/>
    </source>
</evidence>
<feature type="domain" description="Coenzyme F420 hydrogenase/dehydrogenase beta subunit N-terminal" evidence="2">
    <location>
        <begin position="107"/>
        <end position="175"/>
    </location>
</feature>
<reference evidence="4 5" key="1">
    <citation type="submission" date="2023-08" db="EMBL/GenBank/DDBJ databases">
        <title>Implementing the SeqCode for naming new Mesorhizobium species isolated from Vachellia karroo root nodules.</title>
        <authorList>
            <person name="Van Lill M."/>
        </authorList>
    </citation>
    <scope>NUCLEOTIDE SEQUENCE [LARGE SCALE GENOMIC DNA]</scope>
    <source>
        <strain evidence="4 5">VK25D</strain>
    </source>
</reference>
<keyword evidence="5" id="KW-1185">Reference proteome</keyword>
<evidence type="ECO:0000256" key="1">
    <source>
        <dbReference type="SAM" id="MobiDB-lite"/>
    </source>
</evidence>
<dbReference type="PANTHER" id="PTHR31332">
    <property type="entry name" value="7-HYDROXYMETHYL CHLOROPHYLL A REDUCTASE, CHLOROPLASTIC"/>
    <property type="match status" value="1"/>
</dbReference>
<name>A0ABU5A433_9HYPH</name>
<dbReference type="InterPro" id="IPR045220">
    <property type="entry name" value="FRHB/FDHB/HCAR-like"/>
</dbReference>
<dbReference type="InterPro" id="IPR007516">
    <property type="entry name" value="Co_F420_Hydgase/DH_bsu_N"/>
</dbReference>
<dbReference type="Proteomes" id="UP001285154">
    <property type="component" value="Unassembled WGS sequence"/>
</dbReference>
<dbReference type="RefSeq" id="WP_320248533.1">
    <property type="nucleotide sequence ID" value="NZ_JAVIIQ010000005.1"/>
</dbReference>
<proteinExistence type="predicted"/>
<accession>A0ABU5A433</accession>
<evidence type="ECO:0000259" key="3">
    <source>
        <dbReference type="Pfam" id="PF04432"/>
    </source>
</evidence>
<dbReference type="PANTHER" id="PTHR31332:SF0">
    <property type="entry name" value="7-HYDROXYMETHYL CHLOROPHYLL A REDUCTASE, CHLOROPLASTIC"/>
    <property type="match status" value="1"/>
</dbReference>
<evidence type="ECO:0000313" key="4">
    <source>
        <dbReference type="EMBL" id="MDX8532439.1"/>
    </source>
</evidence>
<feature type="region of interest" description="Disordered" evidence="1">
    <location>
        <begin position="406"/>
        <end position="437"/>
    </location>
</feature>
<sequence>MGMIETSQSQGIPLRSADPLTLGEIVENGLCIGCGLCRSIAGPGSIDMVMTPEGRERPVARRALDKPTLAKINAVCPGTRIAGPPAALMDEAALADTVWGPVERLVLGSAGDPTVRFVGSGGGTLTALGQFLLDSGRVKFVLHVAASRSMPMRTERRLSFDAASVLEGAGSRYGPGATLVDFNDILDRGEPFALIAKPCDITAVRNLARLDPRVDQHMRYALAFVCGGASDLTKSEQVLQRFGLSEDELSLFRYRGYGNPGLNRIETKDGRTFEISYRQLWEDEDKWMIQPRCKICPDAIGQVADIAVSDSWLNGGPAVEDEALNGIIVRTKRGLELFDAAVEAGVLRITRESGIAEIGELQSHQVRKRRAVWARLTGMAIAGKPVPFVTDLALRGCALQNSPAENLAEARGARDRARRGRLGEPPAAPRGTVLRDP</sequence>